<dbReference type="AlphaFoldDB" id="A0A0X8JNQ8"/>
<keyword evidence="1" id="KW-0732">Signal</keyword>
<dbReference type="EMBL" id="CP014230">
    <property type="protein sequence ID" value="AMD92125.1"/>
    <property type="molecule type" value="Genomic_DNA"/>
</dbReference>
<protein>
    <recommendedName>
        <fullName evidence="4">Lipoprotein</fullName>
    </recommendedName>
</protein>
<evidence type="ECO:0008006" key="4">
    <source>
        <dbReference type="Google" id="ProtNLM"/>
    </source>
</evidence>
<dbReference type="Proteomes" id="UP000063964">
    <property type="component" value="Chromosome"/>
</dbReference>
<dbReference type="KEGG" id="doa:AXF15_02720"/>
<evidence type="ECO:0000313" key="3">
    <source>
        <dbReference type="Proteomes" id="UP000063964"/>
    </source>
</evidence>
<sequence>MPALILMLLFLGACASGPVCPSGQGESRSWSSGIIPVSPDWTRLGEIKVALRSPVSDSTLTTADSIRTEIFFRPGPDTPDILLLSRVRKTGSTVAFSFLGGHKTSFGGRYWRENTFGLFSNSTDPEYRRYFDMLRAKNVSLAPAYRVRVLDRLPVETALVRVMEFSPARTASTLPPFRRLYPQERRERIVRPSFRGSGPR</sequence>
<dbReference type="OrthoDB" id="5464791at2"/>
<evidence type="ECO:0000313" key="2">
    <source>
        <dbReference type="EMBL" id="AMD92125.1"/>
    </source>
</evidence>
<feature type="chain" id="PRO_5011977709" description="Lipoprotein" evidence="1">
    <location>
        <begin position="16"/>
        <end position="200"/>
    </location>
</feature>
<gene>
    <name evidence="2" type="ORF">AXF15_02720</name>
</gene>
<reference evidence="3" key="1">
    <citation type="submission" date="2016-02" db="EMBL/GenBank/DDBJ databases">
        <authorList>
            <person name="Holder M.E."/>
            <person name="Ajami N.J."/>
            <person name="Petrosino J.F."/>
        </authorList>
    </citation>
    <scope>NUCLEOTIDE SEQUENCE [LARGE SCALE GENOMIC DNA]</scope>
    <source>
        <strain evidence="3">DSM 12838</strain>
    </source>
</reference>
<feature type="signal peptide" evidence="1">
    <location>
        <begin position="1"/>
        <end position="15"/>
    </location>
</feature>
<name>A0A0X8JNQ8_9BACT</name>
<keyword evidence="3" id="KW-1185">Reference proteome</keyword>
<accession>A0A0X8JNQ8</accession>
<dbReference type="RefSeq" id="WP_066602990.1">
    <property type="nucleotide sequence ID" value="NZ_CP014230.1"/>
</dbReference>
<organism evidence="2 3">
    <name type="scientific">Desulfomicrobium orale DSM 12838</name>
    <dbReference type="NCBI Taxonomy" id="888061"/>
    <lineage>
        <taxon>Bacteria</taxon>
        <taxon>Pseudomonadati</taxon>
        <taxon>Thermodesulfobacteriota</taxon>
        <taxon>Desulfovibrionia</taxon>
        <taxon>Desulfovibrionales</taxon>
        <taxon>Desulfomicrobiaceae</taxon>
        <taxon>Desulfomicrobium</taxon>
    </lineage>
</organism>
<proteinExistence type="predicted"/>
<dbReference type="STRING" id="888061.AXF15_02720"/>
<evidence type="ECO:0000256" key="1">
    <source>
        <dbReference type="SAM" id="SignalP"/>
    </source>
</evidence>